<dbReference type="SUPFAM" id="SSF81301">
    <property type="entry name" value="Nucleotidyltransferase"/>
    <property type="match status" value="1"/>
</dbReference>
<comment type="caution">
    <text evidence="3">The sequence shown here is derived from an EMBL/GenBank/DDBJ whole genome shotgun (WGS) entry which is preliminary data.</text>
</comment>
<dbReference type="EMBL" id="JAEHFY010000009">
    <property type="protein sequence ID" value="MBK0382874.1"/>
    <property type="molecule type" value="Genomic_DNA"/>
</dbReference>
<dbReference type="Gene3D" id="3.30.460.10">
    <property type="entry name" value="Beta Polymerase, domain 2"/>
    <property type="match status" value="1"/>
</dbReference>
<dbReference type="InterPro" id="IPR043519">
    <property type="entry name" value="NT_sf"/>
</dbReference>
<evidence type="ECO:0000256" key="1">
    <source>
        <dbReference type="ARBA" id="ARBA00023118"/>
    </source>
</evidence>
<reference evidence="3 4" key="1">
    <citation type="submission" date="2020-12" db="EMBL/GenBank/DDBJ databases">
        <title>Bacterial novel species Pedobacter sp. SD-b isolated from soil.</title>
        <authorList>
            <person name="Jung H.-Y."/>
        </authorList>
    </citation>
    <scope>NUCLEOTIDE SEQUENCE [LARGE SCALE GENOMIC DNA]</scope>
    <source>
        <strain evidence="3 4">SD-b</strain>
    </source>
</reference>
<sequence>MKLTNYFKSFLDKEVNLNPGRITLLDERTETITNVLNESDKFKENFIDVIPQGSYAHKTIIKPVKDTDEFDADILLYLEEFTEWEAENYVQELYQFFRDNSTYRDKVSRKTRCVTINYANDFHIDIVPFIERHGDKYVTNRHDNTFELTNPEKYTEWLDERNRITKHHFVKVIRLIKYIRDYKRTFSVKSIILNTLLGEQVNDAALLEDENCYSDIPTALYTVMKKLKSYVESNYYMPTIADPGETEENFGDRWDQAGWAIFRSKMIYYSDKITDAYEETELDKSVSKWQDIFGDCFKKPETKAQDQNAANRGLVSFNNTEQQIADLGFPLRINPVYRVRLNGRVDKKDGHRNYDLNTQGNKVGKGRWITFSIKNVNVPQPYTIYWKTLNRGEYAMQTDCIRGQIVPGGDTHKEPTSFKGNHFVECYIVKEGVCVAKDRQSVIIL</sequence>
<evidence type="ECO:0000259" key="2">
    <source>
        <dbReference type="Pfam" id="PF18134"/>
    </source>
</evidence>
<proteinExistence type="predicted"/>
<dbReference type="InterPro" id="IPR040511">
    <property type="entry name" value="AGS_C"/>
</dbReference>
<dbReference type="CDD" id="cd05400">
    <property type="entry name" value="NT_2-5OAS_ClassI-CCAase"/>
    <property type="match status" value="1"/>
</dbReference>
<dbReference type="InterPro" id="IPR006116">
    <property type="entry name" value="NT_2-5OAS_ClassI-CCAase"/>
</dbReference>
<organism evidence="3 4">
    <name type="scientific">Pedobacter segetis</name>
    <dbReference type="NCBI Taxonomy" id="2793069"/>
    <lineage>
        <taxon>Bacteria</taxon>
        <taxon>Pseudomonadati</taxon>
        <taxon>Bacteroidota</taxon>
        <taxon>Sphingobacteriia</taxon>
        <taxon>Sphingobacteriales</taxon>
        <taxon>Sphingobacteriaceae</taxon>
        <taxon>Pedobacter</taxon>
    </lineage>
</organism>
<keyword evidence="4" id="KW-1185">Reference proteome</keyword>
<dbReference type="Pfam" id="PF18134">
    <property type="entry name" value="AGS_C"/>
    <property type="match status" value="1"/>
</dbReference>
<keyword evidence="1" id="KW-0051">Antiviral defense</keyword>
<protein>
    <recommendedName>
        <fullName evidence="2">Adenylyl/Guanylyl and SMODS C-terminal sensor domain-containing protein</fullName>
    </recommendedName>
</protein>
<accession>A0ABS1BJ37</accession>
<dbReference type="Pfam" id="PF18144">
    <property type="entry name" value="SMODS"/>
    <property type="match status" value="1"/>
</dbReference>
<feature type="domain" description="Adenylyl/Guanylyl and SMODS C-terminal sensor" evidence="2">
    <location>
        <begin position="319"/>
        <end position="444"/>
    </location>
</feature>
<gene>
    <name evidence="3" type="ORF">I5M32_07865</name>
</gene>
<evidence type="ECO:0000313" key="4">
    <source>
        <dbReference type="Proteomes" id="UP000660024"/>
    </source>
</evidence>
<evidence type="ECO:0000313" key="3">
    <source>
        <dbReference type="EMBL" id="MBK0382874.1"/>
    </source>
</evidence>
<name>A0ABS1BJ37_9SPHI</name>
<dbReference type="Proteomes" id="UP000660024">
    <property type="component" value="Unassembled WGS sequence"/>
</dbReference>
<dbReference type="RefSeq" id="WP_200585656.1">
    <property type="nucleotide sequence ID" value="NZ_JAEHFY010000009.1"/>
</dbReference>